<comment type="caution">
    <text evidence="2">The sequence shown here is derived from an EMBL/GenBank/DDBJ whole genome shotgun (WGS) entry which is preliminary data.</text>
</comment>
<sequence length="50" mass="5929">MFNCKFAMKYLVLFFLIPTEFATTRTITTRERKIHLCSKFVAAELLRSQI</sequence>
<evidence type="ECO:0000313" key="2">
    <source>
        <dbReference type="EMBL" id="KAJ7007142.1"/>
    </source>
</evidence>
<proteinExistence type="predicted"/>
<accession>A0AAD6REB9</accession>
<keyword evidence="1" id="KW-0732">Signal</keyword>
<reference evidence="2" key="1">
    <citation type="journal article" date="2023" name="Mol. Ecol. Resour.">
        <title>Chromosome-level genome assembly of a triploid poplar Populus alba 'Berolinensis'.</title>
        <authorList>
            <person name="Chen S."/>
            <person name="Yu Y."/>
            <person name="Wang X."/>
            <person name="Wang S."/>
            <person name="Zhang T."/>
            <person name="Zhou Y."/>
            <person name="He R."/>
            <person name="Meng N."/>
            <person name="Wang Y."/>
            <person name="Liu W."/>
            <person name="Liu Z."/>
            <person name="Liu J."/>
            <person name="Guo Q."/>
            <person name="Huang H."/>
            <person name="Sederoff R.R."/>
            <person name="Wang G."/>
            <person name="Qu G."/>
            <person name="Chen S."/>
        </authorList>
    </citation>
    <scope>NUCLEOTIDE SEQUENCE</scope>
    <source>
        <strain evidence="2">SC-2020</strain>
    </source>
</reference>
<protein>
    <submittedName>
        <fullName evidence="2">Uncharacterized protein</fullName>
    </submittedName>
</protein>
<evidence type="ECO:0000313" key="3">
    <source>
        <dbReference type="Proteomes" id="UP001164929"/>
    </source>
</evidence>
<evidence type="ECO:0000256" key="1">
    <source>
        <dbReference type="SAM" id="SignalP"/>
    </source>
</evidence>
<name>A0AAD6REB9_9ROSI</name>
<dbReference type="Proteomes" id="UP001164929">
    <property type="component" value="Chromosome 2"/>
</dbReference>
<gene>
    <name evidence="2" type="ORF">NC653_006249</name>
</gene>
<organism evidence="2 3">
    <name type="scientific">Populus alba x Populus x berolinensis</name>
    <dbReference type="NCBI Taxonomy" id="444605"/>
    <lineage>
        <taxon>Eukaryota</taxon>
        <taxon>Viridiplantae</taxon>
        <taxon>Streptophyta</taxon>
        <taxon>Embryophyta</taxon>
        <taxon>Tracheophyta</taxon>
        <taxon>Spermatophyta</taxon>
        <taxon>Magnoliopsida</taxon>
        <taxon>eudicotyledons</taxon>
        <taxon>Gunneridae</taxon>
        <taxon>Pentapetalae</taxon>
        <taxon>rosids</taxon>
        <taxon>fabids</taxon>
        <taxon>Malpighiales</taxon>
        <taxon>Salicaceae</taxon>
        <taxon>Saliceae</taxon>
        <taxon>Populus</taxon>
    </lineage>
</organism>
<keyword evidence="3" id="KW-1185">Reference proteome</keyword>
<dbReference type="AlphaFoldDB" id="A0AAD6REB9"/>
<dbReference type="EMBL" id="JAQIZT010000002">
    <property type="protein sequence ID" value="KAJ7007142.1"/>
    <property type="molecule type" value="Genomic_DNA"/>
</dbReference>
<feature type="signal peptide" evidence="1">
    <location>
        <begin position="1"/>
        <end position="22"/>
    </location>
</feature>
<feature type="chain" id="PRO_5041967229" evidence="1">
    <location>
        <begin position="23"/>
        <end position="50"/>
    </location>
</feature>